<organism evidence="2 3">
    <name type="scientific">Linnemannia elongata AG-77</name>
    <dbReference type="NCBI Taxonomy" id="1314771"/>
    <lineage>
        <taxon>Eukaryota</taxon>
        <taxon>Fungi</taxon>
        <taxon>Fungi incertae sedis</taxon>
        <taxon>Mucoromycota</taxon>
        <taxon>Mortierellomycotina</taxon>
        <taxon>Mortierellomycetes</taxon>
        <taxon>Mortierellales</taxon>
        <taxon>Mortierellaceae</taxon>
        <taxon>Linnemannia</taxon>
    </lineage>
</organism>
<dbReference type="Proteomes" id="UP000078512">
    <property type="component" value="Unassembled WGS sequence"/>
</dbReference>
<sequence>MFKGRCKVGQRCQADLQGSDSGGEKEGGNKRKAKQGCGAIDELGYEEGLNNGVSDIVDSCPAKVKRGR</sequence>
<dbReference type="AlphaFoldDB" id="A0A197JN59"/>
<gene>
    <name evidence="2" type="ORF">K457DRAFT_1834656</name>
</gene>
<proteinExistence type="predicted"/>
<dbReference type="EMBL" id="KV442064">
    <property type="protein sequence ID" value="OAQ26682.1"/>
    <property type="molecule type" value="Genomic_DNA"/>
</dbReference>
<evidence type="ECO:0000313" key="3">
    <source>
        <dbReference type="Proteomes" id="UP000078512"/>
    </source>
</evidence>
<reference evidence="2 3" key="1">
    <citation type="submission" date="2016-05" db="EMBL/GenBank/DDBJ databases">
        <title>Genome sequencing reveals origins of a unique bacterial endosymbiosis in the earliest lineages of terrestrial Fungi.</title>
        <authorList>
            <consortium name="DOE Joint Genome Institute"/>
            <person name="Uehling J."/>
            <person name="Gryganskyi A."/>
            <person name="Hameed K."/>
            <person name="Tschaplinski T."/>
            <person name="Misztal P."/>
            <person name="Wu S."/>
            <person name="Desiro A."/>
            <person name="Vande Pol N."/>
            <person name="Du Z.-Y."/>
            <person name="Zienkiewicz A."/>
            <person name="Zienkiewicz K."/>
            <person name="Morin E."/>
            <person name="Tisserant E."/>
            <person name="Splivallo R."/>
            <person name="Hainaut M."/>
            <person name="Henrissat B."/>
            <person name="Ohm R."/>
            <person name="Kuo A."/>
            <person name="Yan J."/>
            <person name="Lipzen A."/>
            <person name="Nolan M."/>
            <person name="Labutti K."/>
            <person name="Barry K."/>
            <person name="Goldstein A."/>
            <person name="Labbe J."/>
            <person name="Schadt C."/>
            <person name="Tuskan G."/>
            <person name="Grigoriev I."/>
            <person name="Martin F."/>
            <person name="Vilgalys R."/>
            <person name="Bonito G."/>
        </authorList>
    </citation>
    <scope>NUCLEOTIDE SEQUENCE [LARGE SCALE GENOMIC DNA]</scope>
    <source>
        <strain evidence="2 3">AG-77</strain>
    </source>
</reference>
<feature type="region of interest" description="Disordered" evidence="1">
    <location>
        <begin position="13"/>
        <end position="35"/>
    </location>
</feature>
<keyword evidence="3" id="KW-1185">Reference proteome</keyword>
<name>A0A197JN59_9FUNG</name>
<protein>
    <submittedName>
        <fullName evidence="2">Uncharacterized protein</fullName>
    </submittedName>
</protein>
<accession>A0A197JN59</accession>
<evidence type="ECO:0000313" key="2">
    <source>
        <dbReference type="EMBL" id="OAQ26682.1"/>
    </source>
</evidence>
<evidence type="ECO:0000256" key="1">
    <source>
        <dbReference type="SAM" id="MobiDB-lite"/>
    </source>
</evidence>